<evidence type="ECO:0000256" key="5">
    <source>
        <dbReference type="ARBA" id="ARBA00022801"/>
    </source>
</evidence>
<keyword evidence="6" id="KW-0695">RNA-directed DNA polymerase</keyword>
<dbReference type="OrthoDB" id="8043115at2759"/>
<dbReference type="PANTHER" id="PTHR37984">
    <property type="entry name" value="PROTEIN CBG26694"/>
    <property type="match status" value="1"/>
</dbReference>
<feature type="domain" description="Reverse transcriptase RNase H-like" evidence="7">
    <location>
        <begin position="2"/>
        <end position="104"/>
    </location>
</feature>
<sequence length="116" mass="13009">MATDVSSYDGGAVISHVFPDGSVKAVAHSLCSLMPTEINYRQIEKEALGTVNAVKIFHKVVCRSHFTLLTDPKPLSLSFIESKKSIPTYSAVRLQHWTIISTEYDSNINYWKSNEF</sequence>
<evidence type="ECO:0000256" key="4">
    <source>
        <dbReference type="ARBA" id="ARBA00022759"/>
    </source>
</evidence>
<dbReference type="Proteomes" id="UP000274504">
    <property type="component" value="Unassembled WGS sequence"/>
</dbReference>
<accession>A0A0R3SGE0</accession>
<protein>
    <submittedName>
        <fullName evidence="10">RT_RNaseH domain-containing protein</fullName>
    </submittedName>
</protein>
<dbReference type="STRING" id="6216.A0A0R3SGE0"/>
<keyword evidence="1" id="KW-0808">Transferase</keyword>
<evidence type="ECO:0000313" key="10">
    <source>
        <dbReference type="WBParaSite" id="HDID_0000396301-mRNA-1"/>
    </source>
</evidence>
<keyword evidence="3" id="KW-0540">Nuclease</keyword>
<gene>
    <name evidence="8" type="ORF">HDID_LOCUS3961</name>
</gene>
<evidence type="ECO:0000256" key="2">
    <source>
        <dbReference type="ARBA" id="ARBA00022695"/>
    </source>
</evidence>
<dbReference type="GO" id="GO:0003964">
    <property type="term" value="F:RNA-directed DNA polymerase activity"/>
    <property type="evidence" value="ECO:0007669"/>
    <property type="project" value="UniProtKB-KW"/>
</dbReference>
<keyword evidence="5" id="KW-0378">Hydrolase</keyword>
<dbReference type="Pfam" id="PF17917">
    <property type="entry name" value="RT_RNaseH"/>
    <property type="match status" value="1"/>
</dbReference>
<evidence type="ECO:0000256" key="3">
    <source>
        <dbReference type="ARBA" id="ARBA00022722"/>
    </source>
</evidence>
<reference evidence="8 9" key="2">
    <citation type="submission" date="2018-11" db="EMBL/GenBank/DDBJ databases">
        <authorList>
            <consortium name="Pathogen Informatics"/>
        </authorList>
    </citation>
    <scope>NUCLEOTIDE SEQUENCE [LARGE SCALE GENOMIC DNA]</scope>
</reference>
<keyword evidence="4" id="KW-0255">Endonuclease</keyword>
<evidence type="ECO:0000256" key="1">
    <source>
        <dbReference type="ARBA" id="ARBA00022679"/>
    </source>
</evidence>
<dbReference type="InterPro" id="IPR041373">
    <property type="entry name" value="RT_RNaseH"/>
</dbReference>
<reference evidence="10" key="1">
    <citation type="submission" date="2017-02" db="UniProtKB">
        <authorList>
            <consortium name="WormBaseParasite"/>
        </authorList>
    </citation>
    <scope>IDENTIFICATION</scope>
</reference>
<dbReference type="SUPFAM" id="SSF56672">
    <property type="entry name" value="DNA/RNA polymerases"/>
    <property type="match status" value="1"/>
</dbReference>
<dbReference type="PANTHER" id="PTHR37984:SF5">
    <property type="entry name" value="PROTEIN NYNRIN-LIKE"/>
    <property type="match status" value="1"/>
</dbReference>
<proteinExistence type="predicted"/>
<dbReference type="InterPro" id="IPR043502">
    <property type="entry name" value="DNA/RNA_pol_sf"/>
</dbReference>
<dbReference type="WBParaSite" id="HDID_0000396301-mRNA-1">
    <property type="protein sequence ID" value="HDID_0000396301-mRNA-1"/>
    <property type="gene ID" value="HDID_0000396301"/>
</dbReference>
<dbReference type="AlphaFoldDB" id="A0A0R3SGE0"/>
<evidence type="ECO:0000313" key="8">
    <source>
        <dbReference type="EMBL" id="VDL41635.1"/>
    </source>
</evidence>
<organism evidence="10">
    <name type="scientific">Hymenolepis diminuta</name>
    <name type="common">Rat tapeworm</name>
    <dbReference type="NCBI Taxonomy" id="6216"/>
    <lineage>
        <taxon>Eukaryota</taxon>
        <taxon>Metazoa</taxon>
        <taxon>Spiralia</taxon>
        <taxon>Lophotrochozoa</taxon>
        <taxon>Platyhelminthes</taxon>
        <taxon>Cestoda</taxon>
        <taxon>Eucestoda</taxon>
        <taxon>Cyclophyllidea</taxon>
        <taxon>Hymenolepididae</taxon>
        <taxon>Hymenolepis</taxon>
    </lineage>
</organism>
<keyword evidence="2" id="KW-0548">Nucleotidyltransferase</keyword>
<evidence type="ECO:0000259" key="7">
    <source>
        <dbReference type="Pfam" id="PF17917"/>
    </source>
</evidence>
<dbReference type="EMBL" id="UYSG01001347">
    <property type="protein sequence ID" value="VDL41635.1"/>
    <property type="molecule type" value="Genomic_DNA"/>
</dbReference>
<name>A0A0R3SGE0_HYMDI</name>
<dbReference type="GO" id="GO:0004519">
    <property type="term" value="F:endonuclease activity"/>
    <property type="evidence" value="ECO:0007669"/>
    <property type="project" value="UniProtKB-KW"/>
</dbReference>
<dbReference type="GO" id="GO:0016787">
    <property type="term" value="F:hydrolase activity"/>
    <property type="evidence" value="ECO:0007669"/>
    <property type="project" value="UniProtKB-KW"/>
</dbReference>
<evidence type="ECO:0000313" key="9">
    <source>
        <dbReference type="Proteomes" id="UP000274504"/>
    </source>
</evidence>
<dbReference type="InterPro" id="IPR050951">
    <property type="entry name" value="Retrovirus_Pol_polyprotein"/>
</dbReference>
<evidence type="ECO:0000256" key="6">
    <source>
        <dbReference type="ARBA" id="ARBA00022918"/>
    </source>
</evidence>